<keyword evidence="3" id="KW-1185">Reference proteome</keyword>
<organism evidence="2 3">
    <name type="scientific">Nyctereutes procyonoides</name>
    <name type="common">Raccoon dog</name>
    <name type="synonym">Canis procyonoides</name>
    <dbReference type="NCBI Taxonomy" id="34880"/>
    <lineage>
        <taxon>Eukaryota</taxon>
        <taxon>Metazoa</taxon>
        <taxon>Chordata</taxon>
        <taxon>Craniata</taxon>
        <taxon>Vertebrata</taxon>
        <taxon>Euteleostomi</taxon>
        <taxon>Mammalia</taxon>
        <taxon>Eutheria</taxon>
        <taxon>Laurasiatheria</taxon>
        <taxon>Carnivora</taxon>
        <taxon>Caniformia</taxon>
        <taxon>Canidae</taxon>
        <taxon>Nyctereutes</taxon>
    </lineage>
</organism>
<evidence type="ECO:0000313" key="3">
    <source>
        <dbReference type="Proteomes" id="UP000645828"/>
    </source>
</evidence>
<gene>
    <name evidence="2" type="ORF">NYPRO_LOCUS2832</name>
</gene>
<comment type="caution">
    <text evidence="2">The sequence shown here is derived from an EMBL/GenBank/DDBJ whole genome shotgun (WGS) entry which is preliminary data.</text>
</comment>
<proteinExistence type="predicted"/>
<dbReference type="EMBL" id="CAJHUB010000654">
    <property type="protein sequence ID" value="CAD7670037.1"/>
    <property type="molecule type" value="Genomic_DNA"/>
</dbReference>
<sequence>MPATGPGSVLKNKNQGSRLKMIGRPPGTSHSGSSMKNGRPLDPADKTVMDVNYFQTAGFEEQGIKWGPALNICKYHVKPLQAKHLNNSSQYS</sequence>
<name>A0A811XZQ6_NYCPR</name>
<reference evidence="2" key="1">
    <citation type="submission" date="2020-12" db="EMBL/GenBank/DDBJ databases">
        <authorList>
            <consortium name="Molecular Ecology Group"/>
        </authorList>
    </citation>
    <scope>NUCLEOTIDE SEQUENCE</scope>
    <source>
        <strain evidence="2">TBG_1078</strain>
    </source>
</reference>
<feature type="region of interest" description="Disordered" evidence="1">
    <location>
        <begin position="1"/>
        <end position="44"/>
    </location>
</feature>
<dbReference type="Proteomes" id="UP000645828">
    <property type="component" value="Unassembled WGS sequence"/>
</dbReference>
<evidence type="ECO:0000256" key="1">
    <source>
        <dbReference type="SAM" id="MobiDB-lite"/>
    </source>
</evidence>
<dbReference type="AlphaFoldDB" id="A0A811XZQ6"/>
<protein>
    <submittedName>
        <fullName evidence="2">(raccoon dog) hypothetical protein</fullName>
    </submittedName>
</protein>
<accession>A0A811XZQ6</accession>
<evidence type="ECO:0000313" key="2">
    <source>
        <dbReference type="EMBL" id="CAD7670037.1"/>
    </source>
</evidence>